<dbReference type="Gene3D" id="1.20.190.20">
    <property type="entry name" value="14-3-3 domain"/>
    <property type="match status" value="1"/>
</dbReference>
<proteinExistence type="inferred from homology"/>
<dbReference type="Pfam" id="PF00244">
    <property type="entry name" value="14-3-3"/>
    <property type="match status" value="1"/>
</dbReference>
<dbReference type="InterPro" id="IPR000308">
    <property type="entry name" value="14-3-3"/>
</dbReference>
<gene>
    <name evidence="4" type="ORF">CDAUBV1_LOCUS9736</name>
</gene>
<dbReference type="SMART" id="SM00101">
    <property type="entry name" value="14_3_3"/>
    <property type="match status" value="1"/>
</dbReference>
<organism evidence="4 5">
    <name type="scientific">Calicophoron daubneyi</name>
    <name type="common">Rumen fluke</name>
    <name type="synonym">Paramphistomum daubneyi</name>
    <dbReference type="NCBI Taxonomy" id="300641"/>
    <lineage>
        <taxon>Eukaryota</taxon>
        <taxon>Metazoa</taxon>
        <taxon>Spiralia</taxon>
        <taxon>Lophotrochozoa</taxon>
        <taxon>Platyhelminthes</taxon>
        <taxon>Trematoda</taxon>
        <taxon>Digenea</taxon>
        <taxon>Plagiorchiida</taxon>
        <taxon>Pronocephalata</taxon>
        <taxon>Paramphistomoidea</taxon>
        <taxon>Paramphistomidae</taxon>
        <taxon>Calicophoron</taxon>
    </lineage>
</organism>
<feature type="site" description="Interaction with phosphoserine on interacting protein" evidence="2">
    <location>
        <position position="57"/>
    </location>
</feature>
<name>A0AAV2TE20_CALDB</name>
<evidence type="ECO:0000259" key="3">
    <source>
        <dbReference type="SMART" id="SM00101"/>
    </source>
</evidence>
<accession>A0AAV2TE20</accession>
<evidence type="ECO:0000313" key="5">
    <source>
        <dbReference type="Proteomes" id="UP001497525"/>
    </source>
</evidence>
<dbReference type="InterPro" id="IPR036815">
    <property type="entry name" value="14-3-3_dom_sf"/>
</dbReference>
<dbReference type="CDD" id="cd08774">
    <property type="entry name" value="14-3-3"/>
    <property type="match status" value="1"/>
</dbReference>
<sequence length="268" mass="29944">MLTKKEILVRANLEELAGRYAEMADSMEQVIKHSGDLSVEELNLLSLAYKNIVDPLRFALRIVNNQIRKDEERDQTLLEADKMFHSQLTKELRAVCKTVIRHLSGGSVKYSPKAEAEALFLKLKADYFRYLSEVETGDDKTDAIGYSLIAYKQASSVAASSLRSSDPVRLGIALNFATLYHDTENSADLAIKHAKAAFDAAVAELDILSEDPAKETVLVMQLLRDSIRAWLNENKEGLSDGCTQTKQAETAFRFLLPTGLLERRKSAF</sequence>
<evidence type="ECO:0000313" key="4">
    <source>
        <dbReference type="EMBL" id="CAL5135608.1"/>
    </source>
</evidence>
<dbReference type="SUPFAM" id="SSF48445">
    <property type="entry name" value="14-3-3 protein"/>
    <property type="match status" value="1"/>
</dbReference>
<evidence type="ECO:0000256" key="1">
    <source>
        <dbReference type="ARBA" id="ARBA00006141"/>
    </source>
</evidence>
<dbReference type="EMBL" id="CAXLJL010000267">
    <property type="protein sequence ID" value="CAL5135608.1"/>
    <property type="molecule type" value="Genomic_DNA"/>
</dbReference>
<comment type="caution">
    <text evidence="4">The sequence shown here is derived from an EMBL/GenBank/DDBJ whole genome shotgun (WGS) entry which is preliminary data.</text>
</comment>
<evidence type="ECO:0000256" key="2">
    <source>
        <dbReference type="PIRSR" id="PIRSR000868-1"/>
    </source>
</evidence>
<comment type="similarity">
    <text evidence="1">Belongs to the 14-3-3 family.</text>
</comment>
<dbReference type="PANTHER" id="PTHR18860">
    <property type="entry name" value="14-3-3 PROTEIN"/>
    <property type="match status" value="1"/>
</dbReference>
<protein>
    <recommendedName>
        <fullName evidence="3">14-3-3 domain-containing protein</fullName>
    </recommendedName>
</protein>
<feature type="site" description="Interaction with phosphoserine on interacting protein" evidence="2">
    <location>
        <position position="129"/>
    </location>
</feature>
<reference evidence="4" key="1">
    <citation type="submission" date="2024-06" db="EMBL/GenBank/DDBJ databases">
        <authorList>
            <person name="Liu X."/>
            <person name="Lenzi L."/>
            <person name="Haldenby T S."/>
            <person name="Uol C."/>
        </authorList>
    </citation>
    <scope>NUCLEOTIDE SEQUENCE</scope>
</reference>
<dbReference type="PRINTS" id="PR00305">
    <property type="entry name" value="1433ZETA"/>
</dbReference>
<dbReference type="PIRSF" id="PIRSF000868">
    <property type="entry name" value="14-3-3"/>
    <property type="match status" value="1"/>
</dbReference>
<dbReference type="Proteomes" id="UP001497525">
    <property type="component" value="Unassembled WGS sequence"/>
</dbReference>
<dbReference type="AlphaFoldDB" id="A0AAV2TE20"/>
<dbReference type="InterPro" id="IPR023410">
    <property type="entry name" value="14-3-3_domain"/>
</dbReference>
<feature type="domain" description="14-3-3" evidence="3">
    <location>
        <begin position="4"/>
        <end position="244"/>
    </location>
</feature>